<name>A0A3M2LPP2_9ACTN</name>
<evidence type="ECO:0000313" key="3">
    <source>
        <dbReference type="EMBL" id="RMI39431.1"/>
    </source>
</evidence>
<dbReference type="PANTHER" id="PTHR35526">
    <property type="entry name" value="ANTI-SIGMA-F FACTOR RSBW-RELATED"/>
    <property type="match status" value="1"/>
</dbReference>
<dbReference type="InterPro" id="IPR003594">
    <property type="entry name" value="HATPase_dom"/>
</dbReference>
<dbReference type="Pfam" id="PF13581">
    <property type="entry name" value="HATPase_c_2"/>
    <property type="match status" value="1"/>
</dbReference>
<feature type="domain" description="Histidine kinase/HSP90-like ATPase" evidence="2">
    <location>
        <begin position="16"/>
        <end position="116"/>
    </location>
</feature>
<dbReference type="PANTHER" id="PTHR35526:SF3">
    <property type="entry name" value="ANTI-SIGMA-F FACTOR RSBW"/>
    <property type="match status" value="1"/>
</dbReference>
<keyword evidence="1" id="KW-0723">Serine/threonine-protein kinase</keyword>
<accession>A0A3M2LPP2</accession>
<evidence type="ECO:0000313" key="4">
    <source>
        <dbReference type="Proteomes" id="UP000278673"/>
    </source>
</evidence>
<reference evidence="3 4" key="1">
    <citation type="submission" date="2018-10" db="EMBL/GenBank/DDBJ databases">
        <title>Isolation, diversity and antifungal activity of actinobacteria from wheat.</title>
        <authorList>
            <person name="Han C."/>
        </authorList>
    </citation>
    <scope>NUCLEOTIDE SEQUENCE [LARGE SCALE GENOMIC DNA]</scope>
    <source>
        <strain evidence="3 4">NEAU-YY642</strain>
    </source>
</reference>
<sequence>MVRPVAAQHAYGWSLTASAQRIEYWRARVTEVLREGKASQRAVEVARLGVSELLSNVVKHAEARRCHLRVLRAGDDVVVQVCDRSPRLPVIRRPDWSAECGRGLWLLREMADDFGYMPVPYPSPEGLRMGKTVWFSCRTAFSEGAEA</sequence>
<dbReference type="InterPro" id="IPR050267">
    <property type="entry name" value="Anti-sigma-factor_SerPK"/>
</dbReference>
<dbReference type="InterPro" id="IPR036890">
    <property type="entry name" value="HATPase_C_sf"/>
</dbReference>
<dbReference type="Proteomes" id="UP000278673">
    <property type="component" value="Unassembled WGS sequence"/>
</dbReference>
<dbReference type="EMBL" id="RFFJ01000073">
    <property type="protein sequence ID" value="RMI39431.1"/>
    <property type="molecule type" value="Genomic_DNA"/>
</dbReference>
<keyword evidence="1" id="KW-0808">Transferase</keyword>
<dbReference type="Gene3D" id="3.30.565.10">
    <property type="entry name" value="Histidine kinase-like ATPase, C-terminal domain"/>
    <property type="match status" value="1"/>
</dbReference>
<keyword evidence="1" id="KW-0418">Kinase</keyword>
<evidence type="ECO:0000259" key="2">
    <source>
        <dbReference type="Pfam" id="PF13581"/>
    </source>
</evidence>
<dbReference type="GO" id="GO:0004674">
    <property type="term" value="F:protein serine/threonine kinase activity"/>
    <property type="evidence" value="ECO:0007669"/>
    <property type="project" value="UniProtKB-KW"/>
</dbReference>
<dbReference type="GO" id="GO:0005524">
    <property type="term" value="F:ATP binding"/>
    <property type="evidence" value="ECO:0007669"/>
    <property type="project" value="UniProtKB-KW"/>
</dbReference>
<proteinExistence type="predicted"/>
<dbReference type="SUPFAM" id="SSF55874">
    <property type="entry name" value="ATPase domain of HSP90 chaperone/DNA topoisomerase II/histidine kinase"/>
    <property type="match status" value="1"/>
</dbReference>
<protein>
    <submittedName>
        <fullName evidence="3">ATP-binding protein</fullName>
    </submittedName>
</protein>
<dbReference type="AlphaFoldDB" id="A0A3M2LPP2"/>
<organism evidence="3 4">
    <name type="scientific">Streptomyces triticirhizae</name>
    <dbReference type="NCBI Taxonomy" id="2483353"/>
    <lineage>
        <taxon>Bacteria</taxon>
        <taxon>Bacillati</taxon>
        <taxon>Actinomycetota</taxon>
        <taxon>Actinomycetes</taxon>
        <taxon>Kitasatosporales</taxon>
        <taxon>Streptomycetaceae</taxon>
        <taxon>Streptomyces</taxon>
    </lineage>
</organism>
<keyword evidence="3" id="KW-0067">ATP-binding</keyword>
<comment type="caution">
    <text evidence="3">The sequence shown here is derived from an EMBL/GenBank/DDBJ whole genome shotgun (WGS) entry which is preliminary data.</text>
</comment>
<evidence type="ECO:0000256" key="1">
    <source>
        <dbReference type="ARBA" id="ARBA00022527"/>
    </source>
</evidence>
<keyword evidence="3" id="KW-0547">Nucleotide-binding</keyword>
<gene>
    <name evidence="3" type="ORF">EBN88_14910</name>
</gene>
<keyword evidence="4" id="KW-1185">Reference proteome</keyword>
<dbReference type="CDD" id="cd16936">
    <property type="entry name" value="HATPase_RsbW-like"/>
    <property type="match status" value="1"/>
</dbReference>